<keyword evidence="2" id="KW-0597">Phosphoprotein</keyword>
<dbReference type="GO" id="GO:0045087">
    <property type="term" value="P:innate immune response"/>
    <property type="evidence" value="ECO:0007669"/>
    <property type="project" value="UniProtKB-KW"/>
</dbReference>
<dbReference type="Pfam" id="PF16739">
    <property type="entry name" value="CARD_2"/>
    <property type="match status" value="1"/>
</dbReference>
<evidence type="ECO:0000256" key="3">
    <source>
        <dbReference type="ARBA" id="ARBA00022588"/>
    </source>
</evidence>
<gene>
    <name evidence="8" type="ORF">GSLYS_00011404001</name>
</gene>
<keyword evidence="4" id="KW-0832">Ubl conjugation</keyword>
<keyword evidence="3" id="KW-0399">Innate immunity</keyword>
<feature type="region of interest" description="Disordered" evidence="6">
    <location>
        <begin position="107"/>
        <end position="163"/>
    </location>
</feature>
<evidence type="ECO:0000256" key="4">
    <source>
        <dbReference type="ARBA" id="ARBA00022843"/>
    </source>
</evidence>
<evidence type="ECO:0000313" key="9">
    <source>
        <dbReference type="Proteomes" id="UP001497497"/>
    </source>
</evidence>
<evidence type="ECO:0000313" key="8">
    <source>
        <dbReference type="EMBL" id="CAL1537491.1"/>
    </source>
</evidence>
<proteinExistence type="predicted"/>
<feature type="compositionally biased region" description="Polar residues" evidence="6">
    <location>
        <begin position="131"/>
        <end position="149"/>
    </location>
</feature>
<keyword evidence="5" id="KW-0391">Immunity</keyword>
<reference evidence="8 9" key="1">
    <citation type="submission" date="2024-04" db="EMBL/GenBank/DDBJ databases">
        <authorList>
            <consortium name="Genoscope - CEA"/>
            <person name="William W."/>
        </authorList>
    </citation>
    <scope>NUCLEOTIDE SEQUENCE [LARGE SCALE GENOMIC DNA]</scope>
</reference>
<organism evidence="8 9">
    <name type="scientific">Lymnaea stagnalis</name>
    <name type="common">Great pond snail</name>
    <name type="synonym">Helix stagnalis</name>
    <dbReference type="NCBI Taxonomy" id="6523"/>
    <lineage>
        <taxon>Eukaryota</taxon>
        <taxon>Metazoa</taxon>
        <taxon>Spiralia</taxon>
        <taxon>Lophotrochozoa</taxon>
        <taxon>Mollusca</taxon>
        <taxon>Gastropoda</taxon>
        <taxon>Heterobranchia</taxon>
        <taxon>Euthyneura</taxon>
        <taxon>Panpulmonata</taxon>
        <taxon>Hygrophila</taxon>
        <taxon>Lymnaeoidea</taxon>
        <taxon>Lymnaeidae</taxon>
        <taxon>Lymnaea</taxon>
    </lineage>
</organism>
<name>A0AAV2HXS4_LYMST</name>
<dbReference type="AlphaFoldDB" id="A0AAV2HXS4"/>
<dbReference type="Proteomes" id="UP001497497">
    <property type="component" value="Unassembled WGS sequence"/>
</dbReference>
<evidence type="ECO:0000256" key="1">
    <source>
        <dbReference type="ARBA" id="ARBA00022499"/>
    </source>
</evidence>
<dbReference type="Gene3D" id="1.10.533.10">
    <property type="entry name" value="Death Domain, Fas"/>
    <property type="match status" value="1"/>
</dbReference>
<dbReference type="InterPro" id="IPR011029">
    <property type="entry name" value="DEATH-like_dom_sf"/>
</dbReference>
<accession>A0AAV2HXS4</accession>
<sequence length="338" mass="38404">MSRASVGNDRHLENLIRHYFEKMVIPGNVLAVFHKYDHNVLTDRDISKVRAQATNHGDHEGAACLLNCLVVYKDWFPCLLNVLRDSDVKLSHVADLFEEATLEPDTASLATESVSSSPPSEFAPPPPNSPKDLQNDFTLESKKTSTANVDRSPPRTPFGKSMATDDCADHCVQATNEDYETPRQLNPLQSVTIIRGARKALSQAKVTSNKPERNFTKDEATLAMRLLPGFHPRIIEKDIFTKLRPLKDKDGHYILWYWEDKKRPALCVTHEGEIKTLLVHKKPDPVDKTRVSFYYINKNEHQDKDLTKLIETNIERGVMDVTQTPKNVKIRFLNPVKP</sequence>
<feature type="domain" description="Caspase recruitment" evidence="7">
    <location>
        <begin position="12"/>
        <end position="87"/>
    </location>
</feature>
<evidence type="ECO:0000256" key="2">
    <source>
        <dbReference type="ARBA" id="ARBA00022553"/>
    </source>
</evidence>
<evidence type="ECO:0000256" key="6">
    <source>
        <dbReference type="SAM" id="MobiDB-lite"/>
    </source>
</evidence>
<evidence type="ECO:0000259" key="7">
    <source>
        <dbReference type="Pfam" id="PF16739"/>
    </source>
</evidence>
<keyword evidence="1" id="KW-1017">Isopeptide bond</keyword>
<keyword evidence="9" id="KW-1185">Reference proteome</keyword>
<dbReference type="GO" id="GO:0005737">
    <property type="term" value="C:cytoplasm"/>
    <property type="evidence" value="ECO:0007669"/>
    <property type="project" value="UniProtKB-ARBA"/>
</dbReference>
<protein>
    <recommendedName>
        <fullName evidence="7">Caspase recruitment domain-containing protein</fullName>
    </recommendedName>
</protein>
<dbReference type="EMBL" id="CAXITT010000264">
    <property type="protein sequence ID" value="CAL1537491.1"/>
    <property type="molecule type" value="Genomic_DNA"/>
</dbReference>
<evidence type="ECO:0000256" key="5">
    <source>
        <dbReference type="ARBA" id="ARBA00022859"/>
    </source>
</evidence>
<dbReference type="InterPro" id="IPR031964">
    <property type="entry name" value="CARD_dom"/>
</dbReference>
<comment type="caution">
    <text evidence="8">The sequence shown here is derived from an EMBL/GenBank/DDBJ whole genome shotgun (WGS) entry which is preliminary data.</text>
</comment>